<accession>A0A5D0IN51</accession>
<keyword evidence="4" id="KW-1185">Reference proteome</keyword>
<evidence type="ECO:0000313" key="4">
    <source>
        <dbReference type="Proteomes" id="UP000323930"/>
    </source>
</evidence>
<dbReference type="Proteomes" id="UP000323930">
    <property type="component" value="Unassembled WGS sequence"/>
</dbReference>
<keyword evidence="1" id="KW-0732">Signal</keyword>
<feature type="signal peptide" evidence="1">
    <location>
        <begin position="1"/>
        <end position="20"/>
    </location>
</feature>
<evidence type="ECO:0000259" key="2">
    <source>
        <dbReference type="Pfam" id="PF10988"/>
    </source>
</evidence>
<sequence>MKKLLSLFILINFATTSLHAQKLEKVKGNRIVSKLGTDIPSFSKIDLDEHFDIELLYAKTPSVSIETDENLHEVIEFAVIDSTLSFNFLKRITSKKRLKIQVNYDDALKELISREHASIKGISSIKTTDFKIASEGSSKISISLSATNFTLEGKDKSKVVLNLNGSVANLNLQNYAKLDAQINNDSTYVQLQQRANAGIDGNADSIEVLADNSSTLMGKNYTLKTAKVSANTSSTITLEVIDNITLEASGNSAVNIYGNPEIAVKRLVDTSKIQKKVR</sequence>
<dbReference type="EMBL" id="VSDQ01000409">
    <property type="protein sequence ID" value="TYA84290.1"/>
    <property type="molecule type" value="Genomic_DNA"/>
</dbReference>
<dbReference type="Gene3D" id="2.160.20.120">
    <property type="match status" value="1"/>
</dbReference>
<proteinExistence type="predicted"/>
<dbReference type="OrthoDB" id="1419485at2"/>
<gene>
    <name evidence="3" type="ORF">FUA24_06480</name>
</gene>
<reference evidence="3 4" key="1">
    <citation type="submission" date="2019-08" db="EMBL/GenBank/DDBJ databases">
        <title>Seonamhaeicola sediminis sp. nov., isolated from marine sediment.</title>
        <authorList>
            <person name="Cao W.R."/>
        </authorList>
    </citation>
    <scope>NUCLEOTIDE SEQUENCE [LARGE SCALE GENOMIC DNA]</scope>
    <source>
        <strain evidence="3 4">B011</strain>
    </source>
</reference>
<protein>
    <submittedName>
        <fullName evidence="3">DUF2807 domain-containing protein</fullName>
    </submittedName>
</protein>
<name>A0A5D0IN51_9FLAO</name>
<dbReference type="RefSeq" id="WP_148540745.1">
    <property type="nucleotide sequence ID" value="NZ_VSDQ01000409.1"/>
</dbReference>
<feature type="chain" id="PRO_5022775761" evidence="1">
    <location>
        <begin position="21"/>
        <end position="278"/>
    </location>
</feature>
<dbReference type="InterPro" id="IPR021255">
    <property type="entry name" value="DUF2807"/>
</dbReference>
<comment type="caution">
    <text evidence="3">The sequence shown here is derived from an EMBL/GenBank/DDBJ whole genome shotgun (WGS) entry which is preliminary data.</text>
</comment>
<evidence type="ECO:0000256" key="1">
    <source>
        <dbReference type="SAM" id="SignalP"/>
    </source>
</evidence>
<feature type="domain" description="Putative auto-transporter adhesin head GIN" evidence="2">
    <location>
        <begin position="42"/>
        <end position="172"/>
    </location>
</feature>
<dbReference type="AlphaFoldDB" id="A0A5D0IN51"/>
<dbReference type="Pfam" id="PF10988">
    <property type="entry name" value="DUF2807"/>
    <property type="match status" value="1"/>
</dbReference>
<organism evidence="3 4">
    <name type="scientific">Seonamhaeicola marinus</name>
    <dbReference type="NCBI Taxonomy" id="1912246"/>
    <lineage>
        <taxon>Bacteria</taxon>
        <taxon>Pseudomonadati</taxon>
        <taxon>Bacteroidota</taxon>
        <taxon>Flavobacteriia</taxon>
        <taxon>Flavobacteriales</taxon>
        <taxon>Flavobacteriaceae</taxon>
    </lineage>
</organism>
<evidence type="ECO:0000313" key="3">
    <source>
        <dbReference type="EMBL" id="TYA84290.1"/>
    </source>
</evidence>